<comment type="caution">
    <text evidence="3">The sequence shown here is derived from an EMBL/GenBank/DDBJ whole genome shotgun (WGS) entry which is preliminary data.</text>
</comment>
<dbReference type="Pfam" id="PF09990">
    <property type="entry name" value="DUF2231"/>
    <property type="match status" value="1"/>
</dbReference>
<keyword evidence="1" id="KW-0812">Transmembrane</keyword>
<name>A0ABS4KWI9_STRAV</name>
<feature type="transmembrane region" description="Helical" evidence="1">
    <location>
        <begin position="130"/>
        <end position="150"/>
    </location>
</feature>
<accession>A0ABS4KWI9</accession>
<feature type="transmembrane region" description="Helical" evidence="1">
    <location>
        <begin position="97"/>
        <end position="118"/>
    </location>
</feature>
<dbReference type="EMBL" id="JAGGLQ010000001">
    <property type="protein sequence ID" value="MBP2034395.1"/>
    <property type="molecule type" value="Genomic_DNA"/>
</dbReference>
<keyword evidence="4" id="KW-1185">Reference proteome</keyword>
<keyword evidence="1" id="KW-0472">Membrane</keyword>
<feature type="domain" description="DUF2231" evidence="2">
    <location>
        <begin position="67"/>
        <end position="186"/>
    </location>
</feature>
<keyword evidence="1" id="KW-1133">Transmembrane helix</keyword>
<evidence type="ECO:0000259" key="2">
    <source>
        <dbReference type="Pfam" id="PF09990"/>
    </source>
</evidence>
<dbReference type="Proteomes" id="UP001519310">
    <property type="component" value="Unassembled WGS sequence"/>
</dbReference>
<dbReference type="InterPro" id="IPR019251">
    <property type="entry name" value="DUF2231_TM"/>
</dbReference>
<gene>
    <name evidence="3" type="ORF">J2Z77_000179</name>
</gene>
<dbReference type="RefSeq" id="WP_189964862.1">
    <property type="nucleotide sequence ID" value="NZ_BMVL01000002.1"/>
</dbReference>
<reference evidence="3 4" key="1">
    <citation type="submission" date="2021-03" db="EMBL/GenBank/DDBJ databases">
        <title>Genomic Encyclopedia of Type Strains, Phase IV (KMG-IV): sequencing the most valuable type-strain genomes for metagenomic binning, comparative biology and taxonomic classification.</title>
        <authorList>
            <person name="Goeker M."/>
        </authorList>
    </citation>
    <scope>NUCLEOTIDE SEQUENCE [LARGE SCALE GENOMIC DNA]</scope>
    <source>
        <strain evidence="3 4">DSM 40526</strain>
    </source>
</reference>
<evidence type="ECO:0000313" key="3">
    <source>
        <dbReference type="EMBL" id="MBP2034395.1"/>
    </source>
</evidence>
<sequence length="201" mass="20453">MNTHIDDGTPHSGRVPALDKTSERWLGAVATVEESTALDPAIRALQRGIRGLPLGALRGLLRGEPLGHPAHPMLVQVPMGCWLSAAVLDTVPGAHRYATVLTAVGLAGVAPAAAAGWADWAELPPRQARVGVAHALANAAAVGCYAVALSDRLRGRGARGRLWSLAGLGAAAVSGALGGHIAYGDRMERGGTGNDIPPGIA</sequence>
<evidence type="ECO:0000313" key="4">
    <source>
        <dbReference type="Proteomes" id="UP001519310"/>
    </source>
</evidence>
<proteinExistence type="predicted"/>
<evidence type="ECO:0000256" key="1">
    <source>
        <dbReference type="SAM" id="Phobius"/>
    </source>
</evidence>
<feature type="transmembrane region" description="Helical" evidence="1">
    <location>
        <begin position="162"/>
        <end position="183"/>
    </location>
</feature>
<protein>
    <submittedName>
        <fullName evidence="3">Membrane protein</fullName>
    </submittedName>
</protein>
<organism evidence="3 4">
    <name type="scientific">Streptomyces avidinii</name>
    <dbReference type="NCBI Taxonomy" id="1895"/>
    <lineage>
        <taxon>Bacteria</taxon>
        <taxon>Bacillati</taxon>
        <taxon>Actinomycetota</taxon>
        <taxon>Actinomycetes</taxon>
        <taxon>Kitasatosporales</taxon>
        <taxon>Streptomycetaceae</taxon>
        <taxon>Streptomyces</taxon>
    </lineage>
</organism>